<evidence type="ECO:0000256" key="5">
    <source>
        <dbReference type="ARBA" id="ARBA00022519"/>
    </source>
</evidence>
<keyword evidence="6 9" id="KW-0812">Transmembrane</keyword>
<evidence type="ECO:0000256" key="3">
    <source>
        <dbReference type="ARBA" id="ARBA00022448"/>
    </source>
</evidence>
<dbReference type="AlphaFoldDB" id="A0A5K7YRS4"/>
<dbReference type="GO" id="GO:0043190">
    <property type="term" value="C:ATP-binding cassette (ABC) transporter complex"/>
    <property type="evidence" value="ECO:0007669"/>
    <property type="project" value="InterPro"/>
</dbReference>
<keyword evidence="7 9" id="KW-1133">Transmembrane helix</keyword>
<sequence>MDLELLSFGASGWGDEMARATLMTLAVSLCAFAVALVIGTLCAAGKLSRYRPLRIILDVYTTMGRGIPELLIIYLIFFGGSGVVMVLARIFGYHGYIEVNAFTSGVAAIAIINGAYQTEVFRGAALAIPRGQIEAALSMGMSDGLLFRRVLAPQVLRLALPGLGNCWLSALKETALVSVTGLVEIMRQAHVASGSSQKPFIFYFMAAVLFLLLTYVSGFGFRRAELWANRGVRSA</sequence>
<evidence type="ECO:0000256" key="1">
    <source>
        <dbReference type="ARBA" id="ARBA00004429"/>
    </source>
</evidence>
<gene>
    <name evidence="11" type="primary">nocQ</name>
    <name evidence="11" type="ORF">DSCA_64520</name>
</gene>
<keyword evidence="4" id="KW-1003">Cell membrane</keyword>
<comment type="similarity">
    <text evidence="2">Belongs to the binding-protein-dependent transport system permease family. HisMQ subfamily.</text>
</comment>
<organism evidence="11 12">
    <name type="scientific">Desulfosarcina alkanivorans</name>
    <dbReference type="NCBI Taxonomy" id="571177"/>
    <lineage>
        <taxon>Bacteria</taxon>
        <taxon>Pseudomonadati</taxon>
        <taxon>Thermodesulfobacteriota</taxon>
        <taxon>Desulfobacteria</taxon>
        <taxon>Desulfobacterales</taxon>
        <taxon>Desulfosarcinaceae</taxon>
        <taxon>Desulfosarcina</taxon>
    </lineage>
</organism>
<dbReference type="PANTHER" id="PTHR30133">
    <property type="entry name" value="CATIONIC AMINO ACID TRANSPORTER, MEMBRANE COMPONENT"/>
    <property type="match status" value="1"/>
</dbReference>
<keyword evidence="3 9" id="KW-0813">Transport</keyword>
<keyword evidence="5" id="KW-0997">Cell inner membrane</keyword>
<evidence type="ECO:0000313" key="12">
    <source>
        <dbReference type="Proteomes" id="UP000427906"/>
    </source>
</evidence>
<dbReference type="SUPFAM" id="SSF161098">
    <property type="entry name" value="MetI-like"/>
    <property type="match status" value="1"/>
</dbReference>
<proteinExistence type="inferred from homology"/>
<evidence type="ECO:0000256" key="7">
    <source>
        <dbReference type="ARBA" id="ARBA00022989"/>
    </source>
</evidence>
<evidence type="ECO:0000259" key="10">
    <source>
        <dbReference type="PROSITE" id="PS50928"/>
    </source>
</evidence>
<evidence type="ECO:0000313" key="11">
    <source>
        <dbReference type="EMBL" id="BBO72522.1"/>
    </source>
</evidence>
<evidence type="ECO:0000256" key="6">
    <source>
        <dbReference type="ARBA" id="ARBA00022692"/>
    </source>
</evidence>
<feature type="transmembrane region" description="Helical" evidence="9">
    <location>
        <begin position="20"/>
        <end position="44"/>
    </location>
</feature>
<dbReference type="Gene3D" id="1.10.3720.10">
    <property type="entry name" value="MetI-like"/>
    <property type="match status" value="1"/>
</dbReference>
<keyword evidence="12" id="KW-1185">Reference proteome</keyword>
<dbReference type="GO" id="GO:0022857">
    <property type="term" value="F:transmembrane transporter activity"/>
    <property type="evidence" value="ECO:0007669"/>
    <property type="project" value="InterPro"/>
</dbReference>
<dbReference type="InterPro" id="IPR000515">
    <property type="entry name" value="MetI-like"/>
</dbReference>
<dbReference type="CDD" id="cd06261">
    <property type="entry name" value="TM_PBP2"/>
    <property type="match status" value="1"/>
</dbReference>
<keyword evidence="8 9" id="KW-0472">Membrane</keyword>
<dbReference type="RefSeq" id="WP_155320209.1">
    <property type="nucleotide sequence ID" value="NZ_AP021874.1"/>
</dbReference>
<dbReference type="InterPro" id="IPR051613">
    <property type="entry name" value="ABC_transp_permease_HisMQ"/>
</dbReference>
<comment type="subcellular location">
    <subcellularLocation>
        <location evidence="1">Cell inner membrane</location>
        <topology evidence="1">Multi-pass membrane protein</topology>
    </subcellularLocation>
    <subcellularLocation>
        <location evidence="9">Cell membrane</location>
        <topology evidence="9">Multi-pass membrane protein</topology>
    </subcellularLocation>
</comment>
<dbReference type="PANTHER" id="PTHR30133:SF2">
    <property type="entry name" value="ARGININE ABC TRANSPORTER PERMEASE PROTEIN ARTQ"/>
    <property type="match status" value="1"/>
</dbReference>
<dbReference type="EMBL" id="AP021874">
    <property type="protein sequence ID" value="BBO72522.1"/>
    <property type="molecule type" value="Genomic_DNA"/>
</dbReference>
<dbReference type="KEGG" id="dalk:DSCA_64520"/>
<evidence type="ECO:0000256" key="4">
    <source>
        <dbReference type="ARBA" id="ARBA00022475"/>
    </source>
</evidence>
<dbReference type="Proteomes" id="UP000427906">
    <property type="component" value="Chromosome"/>
</dbReference>
<dbReference type="InterPro" id="IPR010065">
    <property type="entry name" value="AA_ABC_transptr_permease_3TM"/>
</dbReference>
<name>A0A5K7YRS4_9BACT</name>
<dbReference type="PROSITE" id="PS50928">
    <property type="entry name" value="ABC_TM1"/>
    <property type="match status" value="1"/>
</dbReference>
<evidence type="ECO:0000256" key="8">
    <source>
        <dbReference type="ARBA" id="ARBA00023136"/>
    </source>
</evidence>
<dbReference type="InterPro" id="IPR035906">
    <property type="entry name" value="MetI-like_sf"/>
</dbReference>
<feature type="transmembrane region" description="Helical" evidence="9">
    <location>
        <begin position="200"/>
        <end position="221"/>
    </location>
</feature>
<feature type="domain" description="ABC transmembrane type-1" evidence="10">
    <location>
        <begin position="21"/>
        <end position="221"/>
    </location>
</feature>
<dbReference type="NCBIfam" id="TIGR01726">
    <property type="entry name" value="HEQRo_perm_3TM"/>
    <property type="match status" value="1"/>
</dbReference>
<reference evidence="11 12" key="1">
    <citation type="submission" date="2019-11" db="EMBL/GenBank/DDBJ databases">
        <title>Comparative genomics of hydrocarbon-degrading Desulfosarcina strains.</title>
        <authorList>
            <person name="Watanabe M."/>
            <person name="Kojima H."/>
            <person name="Fukui M."/>
        </authorList>
    </citation>
    <scope>NUCLEOTIDE SEQUENCE [LARGE SCALE GENOMIC DNA]</scope>
    <source>
        <strain evidence="11 12">PL12</strain>
    </source>
</reference>
<dbReference type="Pfam" id="PF00528">
    <property type="entry name" value="BPD_transp_1"/>
    <property type="match status" value="1"/>
</dbReference>
<dbReference type="OrthoDB" id="5365894at2"/>
<evidence type="ECO:0000256" key="9">
    <source>
        <dbReference type="RuleBase" id="RU363032"/>
    </source>
</evidence>
<feature type="transmembrane region" description="Helical" evidence="9">
    <location>
        <begin position="71"/>
        <end position="91"/>
    </location>
</feature>
<protein>
    <submittedName>
        <fullName evidence="11">Nopaline transport system permease protein NocQ</fullName>
    </submittedName>
</protein>
<evidence type="ECO:0000256" key="2">
    <source>
        <dbReference type="ARBA" id="ARBA00010072"/>
    </source>
</evidence>
<accession>A0A5K7YRS4</accession>